<evidence type="ECO:0000313" key="6">
    <source>
        <dbReference type="RefSeq" id="XP_060670070.1"/>
    </source>
</evidence>
<proteinExistence type="predicted"/>
<name>A0ABM4A008_ZIZJJ</name>
<dbReference type="Proteomes" id="UP001652623">
    <property type="component" value="Chromosome 2"/>
</dbReference>
<keyword evidence="2" id="KW-0238">DNA-binding</keyword>
<dbReference type="InterPro" id="IPR051575">
    <property type="entry name" value="Myb-like_DNA-bd"/>
</dbReference>
<keyword evidence="5" id="KW-1185">Reference proteome</keyword>
<protein>
    <submittedName>
        <fullName evidence="6">Uncharacterized protein LOC132800439</fullName>
    </submittedName>
</protein>
<keyword evidence="1" id="KW-0805">Transcription regulation</keyword>
<dbReference type="RefSeq" id="XP_060670070.1">
    <property type="nucleotide sequence ID" value="XM_060814087.1"/>
</dbReference>
<dbReference type="GeneID" id="132800439"/>
<organism evidence="5 6">
    <name type="scientific">Ziziphus jujuba</name>
    <name type="common">Chinese jujube</name>
    <name type="synonym">Ziziphus sativa</name>
    <dbReference type="NCBI Taxonomy" id="326968"/>
    <lineage>
        <taxon>Eukaryota</taxon>
        <taxon>Viridiplantae</taxon>
        <taxon>Streptophyta</taxon>
        <taxon>Embryophyta</taxon>
        <taxon>Tracheophyta</taxon>
        <taxon>Spermatophyta</taxon>
        <taxon>Magnoliopsida</taxon>
        <taxon>eudicotyledons</taxon>
        <taxon>Gunneridae</taxon>
        <taxon>Pentapetalae</taxon>
        <taxon>rosids</taxon>
        <taxon>fabids</taxon>
        <taxon>Rosales</taxon>
        <taxon>Rhamnaceae</taxon>
        <taxon>Paliureae</taxon>
        <taxon>Ziziphus</taxon>
    </lineage>
</organism>
<accession>A0ABM4A008</accession>
<evidence type="ECO:0000256" key="1">
    <source>
        <dbReference type="ARBA" id="ARBA00023015"/>
    </source>
</evidence>
<evidence type="ECO:0000256" key="3">
    <source>
        <dbReference type="ARBA" id="ARBA00023163"/>
    </source>
</evidence>
<keyword evidence="4" id="KW-0539">Nucleus</keyword>
<evidence type="ECO:0000313" key="5">
    <source>
        <dbReference type="Proteomes" id="UP001652623"/>
    </source>
</evidence>
<gene>
    <name evidence="6" type="primary">LOC132800439</name>
</gene>
<evidence type="ECO:0000256" key="4">
    <source>
        <dbReference type="ARBA" id="ARBA00023242"/>
    </source>
</evidence>
<reference evidence="6" key="1">
    <citation type="submission" date="2025-08" db="UniProtKB">
        <authorList>
            <consortium name="RefSeq"/>
        </authorList>
    </citation>
    <scope>IDENTIFICATION</scope>
    <source>
        <tissue evidence="6">Seedling</tissue>
    </source>
</reference>
<dbReference type="PANTHER" id="PTHR46621:SF1">
    <property type="entry name" value="SNRNA-ACTIVATING PROTEIN COMPLEX SUBUNIT 4"/>
    <property type="match status" value="1"/>
</dbReference>
<keyword evidence="3" id="KW-0804">Transcription</keyword>
<evidence type="ECO:0000256" key="2">
    <source>
        <dbReference type="ARBA" id="ARBA00023125"/>
    </source>
</evidence>
<sequence length="163" mass="18487">MLMVVKGFQILSMIVLHPSHRLGENLAMQPSASTEWHQSDPCNPSALPPNCSSFPKSAKMFMDAIKKNRSCQRFLRSKLVQIEAKIEQNKKLKDRVKILKDFQVSCKKRTGRALSQKKDPRVLLISMKKSSASKDSATGGSFSVQTICFLDVEEKKTYIYIYD</sequence>
<dbReference type="PANTHER" id="PTHR46621">
    <property type="entry name" value="SNRNA-ACTIVATING PROTEIN COMPLEX SUBUNIT 4"/>
    <property type="match status" value="1"/>
</dbReference>